<accession>A0AAD9J995</accession>
<evidence type="ECO:0000256" key="1">
    <source>
        <dbReference type="ARBA" id="ARBA00004651"/>
    </source>
</evidence>
<feature type="domain" description="Ionotropic glutamate receptor C-terminal" evidence="10">
    <location>
        <begin position="105"/>
        <end position="309"/>
    </location>
</feature>
<dbReference type="Gene3D" id="3.40.190.10">
    <property type="entry name" value="Periplasmic binding protein-like II"/>
    <property type="match status" value="1"/>
</dbReference>
<feature type="signal peptide" evidence="9">
    <location>
        <begin position="1"/>
        <end position="18"/>
    </location>
</feature>
<feature type="transmembrane region" description="Helical" evidence="8">
    <location>
        <begin position="107"/>
        <end position="129"/>
    </location>
</feature>
<proteinExistence type="predicted"/>
<evidence type="ECO:0000256" key="7">
    <source>
        <dbReference type="ARBA" id="ARBA00023180"/>
    </source>
</evidence>
<keyword evidence="3 8" id="KW-0812">Transmembrane</keyword>
<evidence type="ECO:0000256" key="6">
    <source>
        <dbReference type="ARBA" id="ARBA00023170"/>
    </source>
</evidence>
<name>A0AAD9J995_9ANNE</name>
<evidence type="ECO:0000256" key="3">
    <source>
        <dbReference type="ARBA" id="ARBA00022692"/>
    </source>
</evidence>
<keyword evidence="6" id="KW-0675">Receptor</keyword>
<dbReference type="PANTHER" id="PTHR42643">
    <property type="entry name" value="IONOTROPIC RECEPTOR 20A-RELATED"/>
    <property type="match status" value="1"/>
</dbReference>
<keyword evidence="9" id="KW-0732">Signal</keyword>
<evidence type="ECO:0000313" key="12">
    <source>
        <dbReference type="Proteomes" id="UP001208570"/>
    </source>
</evidence>
<dbReference type="EMBL" id="JAODUP010000491">
    <property type="protein sequence ID" value="KAK2148562.1"/>
    <property type="molecule type" value="Genomic_DNA"/>
</dbReference>
<comment type="caution">
    <text evidence="11">The sequence shown here is derived from an EMBL/GenBank/DDBJ whole genome shotgun (WGS) entry which is preliminary data.</text>
</comment>
<keyword evidence="7" id="KW-0325">Glycoprotein</keyword>
<evidence type="ECO:0000256" key="9">
    <source>
        <dbReference type="SAM" id="SignalP"/>
    </source>
</evidence>
<dbReference type="Pfam" id="PF00060">
    <property type="entry name" value="Lig_chan"/>
    <property type="match status" value="1"/>
</dbReference>
<feature type="transmembrane region" description="Helical" evidence="8">
    <location>
        <begin position="297"/>
        <end position="318"/>
    </location>
</feature>
<keyword evidence="4 8" id="KW-1133">Transmembrane helix</keyword>
<evidence type="ECO:0000256" key="4">
    <source>
        <dbReference type="ARBA" id="ARBA00022989"/>
    </source>
</evidence>
<keyword evidence="5 8" id="KW-0472">Membrane</keyword>
<dbReference type="Gene3D" id="1.10.287.70">
    <property type="match status" value="1"/>
</dbReference>
<comment type="subcellular location">
    <subcellularLocation>
        <location evidence="1">Cell membrane</location>
        <topology evidence="1">Multi-pass membrane protein</topology>
    </subcellularLocation>
</comment>
<gene>
    <name evidence="11" type="ORF">LSH36_491g01067</name>
</gene>
<sequence length="343" mass="39397">MFFYWYLLLHHSTVIISSLTDRNVSFMAVDQRATELQNSSIIKDEADEVERPNFSKKTLIVTSLDEADVGVNAFTITEGRHRVVDFTKPIFYDHYVLLMKRPAATTWWWILCLMLAAVYTGNLTASLTVRKIVLPITDLKSLVTSPFTISVLANSAPIDFMKRSEQKLIRKIYTEKIEPRLNRMPNSLTKQLEYSYHDPNSVALFPYKAFNYLQYQPPPYNTFKCKFSVSKINIFWNLGAFPVEKDSLYGKQLSQGVLRLLEIGVIQRITRQYSGSNSCTGLERTEKMAHFNLNLSTVYGIMSILAVGIFISTFVLIIEVLVNRYSSALNKLLAYILLLFTFR</sequence>
<evidence type="ECO:0000313" key="11">
    <source>
        <dbReference type="EMBL" id="KAK2148562.1"/>
    </source>
</evidence>
<dbReference type="GO" id="GO:0050906">
    <property type="term" value="P:detection of stimulus involved in sensory perception"/>
    <property type="evidence" value="ECO:0007669"/>
    <property type="project" value="UniProtKB-ARBA"/>
</dbReference>
<reference evidence="11" key="1">
    <citation type="journal article" date="2023" name="Mol. Biol. Evol.">
        <title>Third-Generation Sequencing Reveals the Adaptive Role of the Epigenome in Three Deep-Sea Polychaetes.</title>
        <authorList>
            <person name="Perez M."/>
            <person name="Aroh O."/>
            <person name="Sun Y."/>
            <person name="Lan Y."/>
            <person name="Juniper S.K."/>
            <person name="Young C.R."/>
            <person name="Angers B."/>
            <person name="Qian P.Y."/>
        </authorList>
    </citation>
    <scope>NUCLEOTIDE SEQUENCE</scope>
    <source>
        <strain evidence="11">P08H-3</strain>
    </source>
</reference>
<dbReference type="PANTHER" id="PTHR42643:SF24">
    <property type="entry name" value="IONOTROPIC RECEPTOR 60A"/>
    <property type="match status" value="1"/>
</dbReference>
<evidence type="ECO:0000256" key="2">
    <source>
        <dbReference type="ARBA" id="ARBA00022475"/>
    </source>
</evidence>
<dbReference type="GO" id="GO:0015276">
    <property type="term" value="F:ligand-gated monoatomic ion channel activity"/>
    <property type="evidence" value="ECO:0007669"/>
    <property type="project" value="InterPro"/>
</dbReference>
<evidence type="ECO:0000259" key="10">
    <source>
        <dbReference type="Pfam" id="PF00060"/>
    </source>
</evidence>
<organism evidence="11 12">
    <name type="scientific">Paralvinella palmiformis</name>
    <dbReference type="NCBI Taxonomy" id="53620"/>
    <lineage>
        <taxon>Eukaryota</taxon>
        <taxon>Metazoa</taxon>
        <taxon>Spiralia</taxon>
        <taxon>Lophotrochozoa</taxon>
        <taxon>Annelida</taxon>
        <taxon>Polychaeta</taxon>
        <taxon>Sedentaria</taxon>
        <taxon>Canalipalpata</taxon>
        <taxon>Terebellida</taxon>
        <taxon>Terebelliformia</taxon>
        <taxon>Alvinellidae</taxon>
        <taxon>Paralvinella</taxon>
    </lineage>
</organism>
<dbReference type="Proteomes" id="UP001208570">
    <property type="component" value="Unassembled WGS sequence"/>
</dbReference>
<dbReference type="SUPFAM" id="SSF53850">
    <property type="entry name" value="Periplasmic binding protein-like II"/>
    <property type="match status" value="1"/>
</dbReference>
<evidence type="ECO:0000256" key="5">
    <source>
        <dbReference type="ARBA" id="ARBA00023136"/>
    </source>
</evidence>
<evidence type="ECO:0000256" key="8">
    <source>
        <dbReference type="SAM" id="Phobius"/>
    </source>
</evidence>
<dbReference type="InterPro" id="IPR052192">
    <property type="entry name" value="Insect_Ionotropic_Sensory_Rcpt"/>
</dbReference>
<keyword evidence="2" id="KW-1003">Cell membrane</keyword>
<dbReference type="InterPro" id="IPR001320">
    <property type="entry name" value="Iontro_rcpt_C"/>
</dbReference>
<feature type="chain" id="PRO_5042111019" description="Ionotropic glutamate receptor C-terminal domain-containing protein" evidence="9">
    <location>
        <begin position="19"/>
        <end position="343"/>
    </location>
</feature>
<protein>
    <recommendedName>
        <fullName evidence="10">Ionotropic glutamate receptor C-terminal domain-containing protein</fullName>
    </recommendedName>
</protein>
<dbReference type="AlphaFoldDB" id="A0AAD9J995"/>
<dbReference type="GO" id="GO:0005886">
    <property type="term" value="C:plasma membrane"/>
    <property type="evidence" value="ECO:0007669"/>
    <property type="project" value="UniProtKB-SubCell"/>
</dbReference>
<keyword evidence="12" id="KW-1185">Reference proteome</keyword>